<evidence type="ECO:0000313" key="2">
    <source>
        <dbReference type="EMBL" id="TCK51795.1"/>
    </source>
</evidence>
<dbReference type="SUPFAM" id="SSF55729">
    <property type="entry name" value="Acyl-CoA N-acyltransferases (Nat)"/>
    <property type="match status" value="1"/>
</dbReference>
<keyword evidence="2" id="KW-0808">Transferase</keyword>
<accession>A0A4R1JL73</accession>
<dbReference type="PANTHER" id="PTHR43415:SF4">
    <property type="entry name" value="N-ACETYLTRANSFERASE DOMAIN-CONTAINING PROTEIN"/>
    <property type="match status" value="1"/>
</dbReference>
<dbReference type="OrthoDB" id="9132139at2"/>
<dbReference type="CDD" id="cd04301">
    <property type="entry name" value="NAT_SF"/>
    <property type="match status" value="1"/>
</dbReference>
<reference evidence="2 3" key="1">
    <citation type="submission" date="2019-03" db="EMBL/GenBank/DDBJ databases">
        <title>Genomic Encyclopedia of Type Strains, Phase IV (KMG-IV): sequencing the most valuable type-strain genomes for metagenomic binning, comparative biology and taxonomic classification.</title>
        <authorList>
            <person name="Goeker M."/>
        </authorList>
    </citation>
    <scope>NUCLEOTIDE SEQUENCE [LARGE SCALE GENOMIC DNA]</scope>
    <source>
        <strain evidence="2 3">DSM 18577</strain>
    </source>
</reference>
<keyword evidence="3" id="KW-1185">Reference proteome</keyword>
<dbReference type="Gene3D" id="3.40.630.30">
    <property type="match status" value="1"/>
</dbReference>
<dbReference type="PANTHER" id="PTHR43415">
    <property type="entry name" value="SPERMIDINE N(1)-ACETYLTRANSFERASE"/>
    <property type="match status" value="1"/>
</dbReference>
<name>A0A4R1JL73_9GAMM</name>
<gene>
    <name evidence="2" type="ORF">EV690_1876</name>
</gene>
<evidence type="ECO:0000259" key="1">
    <source>
        <dbReference type="PROSITE" id="PS51186"/>
    </source>
</evidence>
<protein>
    <submittedName>
        <fullName evidence="2">RimJ/RimL family protein N-acetyltransferase</fullName>
    </submittedName>
</protein>
<sequence length="191" mass="22540">MNSENTISIRKSKLDELEFLHALVTKDPLWTEFNGPYFPYQEPTLEQFAQNVFLRLYNGEDMQLICVNDNPIGSVSFYWECEQTRWLEMGVIIYDSQYWGRGIASQALPLWIEHLFQVLAIERVGLTTWSGNPGMMRCAQKVGLKQEARLRKVRYYKGHYYDSVKYGILRQEWRELKGQQSLVKPQCVFPR</sequence>
<dbReference type="GO" id="GO:0016747">
    <property type="term" value="F:acyltransferase activity, transferring groups other than amino-acyl groups"/>
    <property type="evidence" value="ECO:0007669"/>
    <property type="project" value="InterPro"/>
</dbReference>
<dbReference type="RefSeq" id="WP_131912715.1">
    <property type="nucleotide sequence ID" value="NZ_OU594967.1"/>
</dbReference>
<dbReference type="InterPro" id="IPR000182">
    <property type="entry name" value="GNAT_dom"/>
</dbReference>
<evidence type="ECO:0000313" key="3">
    <source>
        <dbReference type="Proteomes" id="UP000295565"/>
    </source>
</evidence>
<dbReference type="Pfam" id="PF13302">
    <property type="entry name" value="Acetyltransf_3"/>
    <property type="match status" value="1"/>
</dbReference>
<comment type="caution">
    <text evidence="2">The sequence shown here is derived from an EMBL/GenBank/DDBJ whole genome shotgun (WGS) entry which is preliminary data.</text>
</comment>
<dbReference type="InterPro" id="IPR016181">
    <property type="entry name" value="Acyl_CoA_acyltransferase"/>
</dbReference>
<dbReference type="EMBL" id="SMGD01000013">
    <property type="protein sequence ID" value="TCK51795.1"/>
    <property type="molecule type" value="Genomic_DNA"/>
</dbReference>
<dbReference type="Proteomes" id="UP000295565">
    <property type="component" value="Unassembled WGS sequence"/>
</dbReference>
<organism evidence="2 3">
    <name type="scientific">Celerinatantimonas diazotrophica</name>
    <dbReference type="NCBI Taxonomy" id="412034"/>
    <lineage>
        <taxon>Bacteria</taxon>
        <taxon>Pseudomonadati</taxon>
        <taxon>Pseudomonadota</taxon>
        <taxon>Gammaproteobacteria</taxon>
        <taxon>Celerinatantimonadaceae</taxon>
        <taxon>Celerinatantimonas</taxon>
    </lineage>
</organism>
<dbReference type="PROSITE" id="PS51186">
    <property type="entry name" value="GNAT"/>
    <property type="match status" value="1"/>
</dbReference>
<proteinExistence type="predicted"/>
<dbReference type="AlphaFoldDB" id="A0A4R1JL73"/>
<feature type="domain" description="N-acetyltransferase" evidence="1">
    <location>
        <begin position="7"/>
        <end position="167"/>
    </location>
</feature>